<evidence type="ECO:0000313" key="3">
    <source>
        <dbReference type="Proteomes" id="UP001057427"/>
    </source>
</evidence>
<feature type="region of interest" description="Disordered" evidence="1">
    <location>
        <begin position="74"/>
        <end position="93"/>
    </location>
</feature>
<dbReference type="Proteomes" id="UP001057427">
    <property type="component" value="Segment"/>
</dbReference>
<accession>A0A9E7N4G6</accession>
<evidence type="ECO:0000256" key="1">
    <source>
        <dbReference type="SAM" id="MobiDB-lite"/>
    </source>
</evidence>
<evidence type="ECO:0000313" key="2">
    <source>
        <dbReference type="EMBL" id="UTC29726.1"/>
    </source>
</evidence>
<keyword evidence="3" id="KW-1185">Reference proteome</keyword>
<reference evidence="2" key="1">
    <citation type="submission" date="2022-05" db="EMBL/GenBank/DDBJ databases">
        <authorList>
            <person name="Friedrich I."/>
            <person name="Poehlein A."/>
            <person name="Schneider D."/>
            <person name="Hertel R."/>
            <person name="Daniel R."/>
        </authorList>
    </citation>
    <scope>NUCLEOTIDE SEQUENCE</scope>
</reference>
<protein>
    <submittedName>
        <fullName evidence="2">Uncharacterized protein</fullName>
    </submittedName>
</protein>
<gene>
    <name evidence="2" type="ORF">BAJUN_00960</name>
</gene>
<proteinExistence type="predicted"/>
<name>A0A9E7N4G6_9CAUD</name>
<organism evidence="2 3">
    <name type="scientific">Brevundimonas phage vB_BgoS-Bajun</name>
    <dbReference type="NCBI Taxonomy" id="2948594"/>
    <lineage>
        <taxon>Viruses</taxon>
        <taxon>Duplodnaviria</taxon>
        <taxon>Heunggongvirae</taxon>
        <taxon>Uroviricota</taxon>
        <taxon>Caudoviricetes</taxon>
        <taxon>Dolichocephalovirinae</taxon>
    </lineage>
</organism>
<sequence length="93" mass="10926">MTDVTPAYVPDPEMDHIHGDSDEITMLRRLVELYQAGAVIEYHDMPDEKAKRFHVGFRYNCMSDDDYFESQELERRLGVKDNANHRGDPVLRR</sequence>
<dbReference type="EMBL" id="ON529858">
    <property type="protein sequence ID" value="UTC29726.1"/>
    <property type="molecule type" value="Genomic_DNA"/>
</dbReference>